<comment type="caution">
    <text evidence="1">The sequence shown here is derived from an EMBL/GenBank/DDBJ whole genome shotgun (WGS) entry which is preliminary data.</text>
</comment>
<reference evidence="1 2" key="1">
    <citation type="journal article" date="2024" name="Ann. Entomol. Soc. Am.">
        <title>Genomic analyses of the southern and eastern yellowjacket wasps (Hymenoptera: Vespidae) reveal evolutionary signatures of social life.</title>
        <authorList>
            <person name="Catto M.A."/>
            <person name="Caine P.B."/>
            <person name="Orr S.E."/>
            <person name="Hunt B.G."/>
            <person name="Goodisman M.A.D."/>
        </authorList>
    </citation>
    <scope>NUCLEOTIDE SEQUENCE [LARGE SCALE GENOMIC DNA]</scope>
    <source>
        <strain evidence="1">233</strain>
        <tissue evidence="1">Head and thorax</tissue>
    </source>
</reference>
<name>A0ABD1ZXN3_VESSQ</name>
<proteinExistence type="predicted"/>
<dbReference type="Proteomes" id="UP001607302">
    <property type="component" value="Unassembled WGS sequence"/>
</dbReference>
<evidence type="ECO:0000313" key="2">
    <source>
        <dbReference type="Proteomes" id="UP001607302"/>
    </source>
</evidence>
<protein>
    <submittedName>
        <fullName evidence="1">Uncharacterized protein</fullName>
    </submittedName>
</protein>
<sequence length="101" mass="11125">MYLSNIHIGHSTKVLARITLKQSVIFGREVVVSLRSPDESVASQTSADRHNRGTTGDTQYVASVLLCGVFVVHEYAYRFLEILASRTTITLVVLAADRSSE</sequence>
<organism evidence="1 2">
    <name type="scientific">Vespula squamosa</name>
    <name type="common">Southern yellow jacket</name>
    <name type="synonym">Wasp</name>
    <dbReference type="NCBI Taxonomy" id="30214"/>
    <lineage>
        <taxon>Eukaryota</taxon>
        <taxon>Metazoa</taxon>
        <taxon>Ecdysozoa</taxon>
        <taxon>Arthropoda</taxon>
        <taxon>Hexapoda</taxon>
        <taxon>Insecta</taxon>
        <taxon>Pterygota</taxon>
        <taxon>Neoptera</taxon>
        <taxon>Endopterygota</taxon>
        <taxon>Hymenoptera</taxon>
        <taxon>Apocrita</taxon>
        <taxon>Aculeata</taxon>
        <taxon>Vespoidea</taxon>
        <taxon>Vespidae</taxon>
        <taxon>Vespinae</taxon>
        <taxon>Vespula</taxon>
    </lineage>
</organism>
<accession>A0ABD1ZXN3</accession>
<keyword evidence="2" id="KW-1185">Reference proteome</keyword>
<dbReference type="AlphaFoldDB" id="A0ABD1ZXN3"/>
<gene>
    <name evidence="1" type="ORF">V1478_017327</name>
</gene>
<evidence type="ECO:0000313" key="1">
    <source>
        <dbReference type="EMBL" id="KAL2713134.1"/>
    </source>
</evidence>
<dbReference type="EMBL" id="JAUDFV010000161">
    <property type="protein sequence ID" value="KAL2713134.1"/>
    <property type="molecule type" value="Genomic_DNA"/>
</dbReference>